<dbReference type="GO" id="GO:0030313">
    <property type="term" value="C:cell envelope"/>
    <property type="evidence" value="ECO:0007669"/>
    <property type="project" value="UniProtKB-SubCell"/>
</dbReference>
<evidence type="ECO:0000313" key="7">
    <source>
        <dbReference type="EMBL" id="QBD80525.1"/>
    </source>
</evidence>
<evidence type="ECO:0000259" key="6">
    <source>
        <dbReference type="PROSITE" id="PS51352"/>
    </source>
</evidence>
<keyword evidence="3" id="KW-0735">Signal-anchor</keyword>
<evidence type="ECO:0000256" key="1">
    <source>
        <dbReference type="ARBA" id="ARBA00004196"/>
    </source>
</evidence>
<dbReference type="AlphaFoldDB" id="A0A4P6JYC6"/>
<protein>
    <submittedName>
        <fullName evidence="7">TlpA family protein disulfide reductase</fullName>
    </submittedName>
</protein>
<dbReference type="OrthoDB" id="25753at2"/>
<dbReference type="Gene3D" id="3.40.30.10">
    <property type="entry name" value="Glutaredoxin"/>
    <property type="match status" value="1"/>
</dbReference>
<evidence type="ECO:0000256" key="3">
    <source>
        <dbReference type="ARBA" id="ARBA00022968"/>
    </source>
</evidence>
<dbReference type="InterPro" id="IPR050553">
    <property type="entry name" value="Thioredoxin_ResA/DsbE_sf"/>
</dbReference>
<reference evidence="7 8" key="1">
    <citation type="submission" date="2019-01" db="EMBL/GenBank/DDBJ databases">
        <title>Ktedonosporobacter rubrisoli SCAWS-G2.</title>
        <authorList>
            <person name="Huang Y."/>
            <person name="Yan B."/>
        </authorList>
    </citation>
    <scope>NUCLEOTIDE SEQUENCE [LARGE SCALE GENOMIC DNA]</scope>
    <source>
        <strain evidence="7 8">SCAWS-G2</strain>
    </source>
</reference>
<dbReference type="GO" id="GO:0017004">
    <property type="term" value="P:cytochrome complex assembly"/>
    <property type="evidence" value="ECO:0007669"/>
    <property type="project" value="UniProtKB-KW"/>
</dbReference>
<dbReference type="InterPro" id="IPR013766">
    <property type="entry name" value="Thioredoxin_domain"/>
</dbReference>
<dbReference type="InterPro" id="IPR000866">
    <property type="entry name" value="AhpC/TSA"/>
</dbReference>
<dbReference type="SUPFAM" id="SSF52833">
    <property type="entry name" value="Thioredoxin-like"/>
    <property type="match status" value="1"/>
</dbReference>
<dbReference type="InterPro" id="IPR036249">
    <property type="entry name" value="Thioredoxin-like_sf"/>
</dbReference>
<evidence type="ECO:0000313" key="8">
    <source>
        <dbReference type="Proteomes" id="UP000290365"/>
    </source>
</evidence>
<keyword evidence="2" id="KW-0201">Cytochrome c-type biogenesis</keyword>
<dbReference type="CDD" id="cd02966">
    <property type="entry name" value="TlpA_like_family"/>
    <property type="match status" value="1"/>
</dbReference>
<evidence type="ECO:0000256" key="2">
    <source>
        <dbReference type="ARBA" id="ARBA00022748"/>
    </source>
</evidence>
<name>A0A4P6JYC6_KTERU</name>
<dbReference type="RefSeq" id="WP_129891589.1">
    <property type="nucleotide sequence ID" value="NZ_CP035758.1"/>
</dbReference>
<dbReference type="GO" id="GO:0016209">
    <property type="term" value="F:antioxidant activity"/>
    <property type="evidence" value="ECO:0007669"/>
    <property type="project" value="InterPro"/>
</dbReference>
<feature type="domain" description="Thioredoxin" evidence="6">
    <location>
        <begin position="48"/>
        <end position="188"/>
    </location>
</feature>
<keyword evidence="5" id="KW-0676">Redox-active center</keyword>
<dbReference type="EMBL" id="CP035758">
    <property type="protein sequence ID" value="QBD80525.1"/>
    <property type="molecule type" value="Genomic_DNA"/>
</dbReference>
<evidence type="ECO:0000256" key="5">
    <source>
        <dbReference type="ARBA" id="ARBA00023284"/>
    </source>
</evidence>
<keyword evidence="4" id="KW-1015">Disulfide bond</keyword>
<dbReference type="PANTHER" id="PTHR42852:SF6">
    <property type="entry name" value="THIOL:DISULFIDE INTERCHANGE PROTEIN DSBE"/>
    <property type="match status" value="1"/>
</dbReference>
<dbReference type="KEGG" id="kbs:EPA93_32955"/>
<dbReference type="PROSITE" id="PS51352">
    <property type="entry name" value="THIOREDOXIN_2"/>
    <property type="match status" value="1"/>
</dbReference>
<accession>A0A4P6JYC6</accession>
<evidence type="ECO:0000256" key="4">
    <source>
        <dbReference type="ARBA" id="ARBA00023157"/>
    </source>
</evidence>
<keyword evidence="3" id="KW-0812">Transmembrane</keyword>
<gene>
    <name evidence="7" type="ORF">EPA93_32955</name>
</gene>
<comment type="subcellular location">
    <subcellularLocation>
        <location evidence="1">Cell envelope</location>
    </subcellularLocation>
</comment>
<proteinExistence type="predicted"/>
<keyword evidence="8" id="KW-1185">Reference proteome</keyword>
<organism evidence="7 8">
    <name type="scientific">Ktedonosporobacter rubrisoli</name>
    <dbReference type="NCBI Taxonomy" id="2509675"/>
    <lineage>
        <taxon>Bacteria</taxon>
        <taxon>Bacillati</taxon>
        <taxon>Chloroflexota</taxon>
        <taxon>Ktedonobacteria</taxon>
        <taxon>Ktedonobacterales</taxon>
        <taxon>Ktedonosporobacteraceae</taxon>
        <taxon>Ktedonosporobacter</taxon>
    </lineage>
</organism>
<dbReference type="Pfam" id="PF00578">
    <property type="entry name" value="AhpC-TSA"/>
    <property type="match status" value="1"/>
</dbReference>
<sequence length="188" mass="20149">MARTLTRIIMVAAALATLAIISLGLLHPAPVLQPASQATRSGQPAIGYQVGEAAPNFTLARPDGKKVSLSDYRGKIVLLNFWRIDCEGCIIEMPGLQKVYAEQQAARHNFVILGINSTDNAQAIQTFMQRRGLTYPVVLDPSLAVSDLYHINGVPASFLLDSQGIVSQSIAGPFEEHALEQALAGLNA</sequence>
<dbReference type="GO" id="GO:0016491">
    <property type="term" value="F:oxidoreductase activity"/>
    <property type="evidence" value="ECO:0007669"/>
    <property type="project" value="InterPro"/>
</dbReference>
<dbReference type="Proteomes" id="UP000290365">
    <property type="component" value="Chromosome"/>
</dbReference>
<dbReference type="PANTHER" id="PTHR42852">
    <property type="entry name" value="THIOL:DISULFIDE INTERCHANGE PROTEIN DSBE"/>
    <property type="match status" value="1"/>
</dbReference>